<organism evidence="1 2">
    <name type="scientific">Marinomonas arctica</name>
    <dbReference type="NCBI Taxonomy" id="383750"/>
    <lineage>
        <taxon>Bacteria</taxon>
        <taxon>Pseudomonadati</taxon>
        <taxon>Pseudomonadota</taxon>
        <taxon>Gammaproteobacteria</taxon>
        <taxon>Oceanospirillales</taxon>
        <taxon>Oceanospirillaceae</taxon>
        <taxon>Marinomonas</taxon>
    </lineage>
</organism>
<dbReference type="OrthoDB" id="6105269at2"/>
<dbReference type="AlphaFoldDB" id="A0A7H1J1E3"/>
<gene>
    <name evidence="1" type="ORF">IBG28_11180</name>
</gene>
<evidence type="ECO:0000313" key="1">
    <source>
        <dbReference type="EMBL" id="QNT04309.1"/>
    </source>
</evidence>
<evidence type="ECO:0000313" key="2">
    <source>
        <dbReference type="Proteomes" id="UP000516370"/>
    </source>
</evidence>
<proteinExistence type="predicted"/>
<accession>A0A7H1J1E3</accession>
<dbReference type="Proteomes" id="UP000516370">
    <property type="component" value="Chromosome"/>
</dbReference>
<name>A0A7H1J1E3_9GAMM</name>
<dbReference type="KEGG" id="mard:IBG28_11180"/>
<sequence length="117" mass="14182">MPELKAERAIAETFLKEMLRADDTGNYDLFVKHYEEEDLINFSPERFEQDIKQMQARNGRNVGYEYFWAFLQGYHDGKRDAYYRFVWKGIYEKREALITIGIHHKDDTWYINESTVR</sequence>
<reference evidence="1 2" key="1">
    <citation type="submission" date="2020-09" db="EMBL/GenBank/DDBJ databases">
        <title>Complete genome sequence of an Arctic sea ice bacterium Marinomonas arctica BSI20414.</title>
        <authorList>
            <person name="Liao L."/>
            <person name="Chen B."/>
        </authorList>
    </citation>
    <scope>NUCLEOTIDE SEQUENCE [LARGE SCALE GENOMIC DNA]</scope>
    <source>
        <strain evidence="1 2">BSI20414</strain>
    </source>
</reference>
<dbReference type="RefSeq" id="WP_111608805.1">
    <property type="nucleotide sequence ID" value="NZ_BMLJ01000023.1"/>
</dbReference>
<protein>
    <submittedName>
        <fullName evidence="1">Uncharacterized protein</fullName>
    </submittedName>
</protein>
<dbReference type="EMBL" id="CP061081">
    <property type="protein sequence ID" value="QNT04309.1"/>
    <property type="molecule type" value="Genomic_DNA"/>
</dbReference>
<keyword evidence="2" id="KW-1185">Reference proteome</keyword>